<proteinExistence type="predicted"/>
<dbReference type="OrthoDB" id="3965301at2"/>
<gene>
    <name evidence="2" type="ORF">DPM19_09330</name>
</gene>
<dbReference type="AlphaFoldDB" id="A0A365H9X5"/>
<feature type="transmembrane region" description="Helical" evidence="1">
    <location>
        <begin position="443"/>
        <end position="466"/>
    </location>
</feature>
<dbReference type="EMBL" id="QLYX01000003">
    <property type="protein sequence ID" value="RAY15940.1"/>
    <property type="molecule type" value="Genomic_DNA"/>
</dbReference>
<protein>
    <submittedName>
        <fullName evidence="2">Uncharacterized protein</fullName>
    </submittedName>
</protein>
<accession>A0A365H9X5</accession>
<sequence length="471" mass="50198">MHRPTSLTELAAVFGATADGRSCRIDDGEADAPICLEGVRAERLELTGCDVDGPLLLRDCFIDDLRLSGCAAEGIVIAGCHVQRLVIRNLPPGSGVSVSEGDYERISIHDVGEISLDAIECQGGVTVTGIRGQVELNRVTAKSVSLGEQLTAAPDVRIRLSRVRVMDNLEIHDLRVLAVDLRDCLVDRNLRLRRLSATGQVVLDDVRCEGRLFLGGVTSRAAILITGSTLRDGLEGERLRSPADGSPVLTLTGSAVGSSIGVTLATQPGEVILRDTAVDGRLTFPAPSPRYRIEGVTTIGDVQLPPTPVGSTARLRELADRHFGESGATAYGVLRAAFAVRQRMREEDLCYFLQRHAEVRFLPWHRRWLGRYVLGGVLGWGVSIVPPVRALSLGILVTGLVLTATGAGKAVSPGDLPAGLTLAAALWFNVGTGLPQGLGTGRWTALAVTFTVTGLLLVTIIVGITIRRLVR</sequence>
<evidence type="ECO:0000256" key="1">
    <source>
        <dbReference type="SAM" id="Phobius"/>
    </source>
</evidence>
<name>A0A365H9X5_9ACTN</name>
<dbReference type="Proteomes" id="UP000251891">
    <property type="component" value="Unassembled WGS sequence"/>
</dbReference>
<organism evidence="2 3">
    <name type="scientific">Actinomadura craniellae</name>
    <dbReference type="NCBI Taxonomy" id="2231787"/>
    <lineage>
        <taxon>Bacteria</taxon>
        <taxon>Bacillati</taxon>
        <taxon>Actinomycetota</taxon>
        <taxon>Actinomycetes</taxon>
        <taxon>Streptosporangiales</taxon>
        <taxon>Thermomonosporaceae</taxon>
        <taxon>Actinomadura</taxon>
    </lineage>
</organism>
<dbReference type="RefSeq" id="WP_111864839.1">
    <property type="nucleotide sequence ID" value="NZ_QLYX01000003.1"/>
</dbReference>
<keyword evidence="1" id="KW-0812">Transmembrane</keyword>
<keyword evidence="1" id="KW-1133">Transmembrane helix</keyword>
<reference evidence="2 3" key="1">
    <citation type="submission" date="2018-06" db="EMBL/GenBank/DDBJ databases">
        <title>Actinomadura craniellae sp. nov. isolated from marine sponge Craniella sp.</title>
        <authorList>
            <person name="Li L."/>
            <person name="Xu Q.H."/>
            <person name="Lin H.W."/>
            <person name="Lu Y.H."/>
        </authorList>
    </citation>
    <scope>NUCLEOTIDE SEQUENCE [LARGE SCALE GENOMIC DNA]</scope>
    <source>
        <strain evidence="2 3">LHW63021</strain>
    </source>
</reference>
<keyword evidence="1" id="KW-0472">Membrane</keyword>
<evidence type="ECO:0000313" key="3">
    <source>
        <dbReference type="Proteomes" id="UP000251891"/>
    </source>
</evidence>
<evidence type="ECO:0000313" key="2">
    <source>
        <dbReference type="EMBL" id="RAY15940.1"/>
    </source>
</evidence>
<comment type="caution">
    <text evidence="2">The sequence shown here is derived from an EMBL/GenBank/DDBJ whole genome shotgun (WGS) entry which is preliminary data.</text>
</comment>
<keyword evidence="3" id="KW-1185">Reference proteome</keyword>